<evidence type="ECO:0000256" key="1">
    <source>
        <dbReference type="SAM" id="MobiDB-lite"/>
    </source>
</evidence>
<dbReference type="EMBL" id="JASJOS010000020">
    <property type="protein sequence ID" value="MDJ1485472.1"/>
    <property type="molecule type" value="Genomic_DNA"/>
</dbReference>
<sequence length="191" mass="22717">MYRPKPPIDPDEYARKIKSVGDSRREKQRIEEEERRKEVLNSPRPIDEDLSIRGIGQLKVQILYMPPFETNYIWDIRQREESGIQVYSLYENVLINRKMIAPGYKRILISVEQLTYLLEKIYATSIPFRIIPANGIGLDGTLYGITIFENFFRRIKVSWWEEPQEDLLELHKIFLSYIELFKNSDHKIPVV</sequence>
<evidence type="ECO:0000313" key="3">
    <source>
        <dbReference type="Proteomes" id="UP001241110"/>
    </source>
</evidence>
<reference evidence="2" key="1">
    <citation type="submission" date="2023-05" db="EMBL/GenBank/DDBJ databases">
        <authorList>
            <person name="Zhang X."/>
        </authorList>
    </citation>
    <scope>NUCLEOTIDE SEQUENCE</scope>
    <source>
        <strain evidence="2">YF14B1</strain>
    </source>
</reference>
<organism evidence="2 3">
    <name type="scientific">Xanthocytophaga flava</name>
    <dbReference type="NCBI Taxonomy" id="3048013"/>
    <lineage>
        <taxon>Bacteria</taxon>
        <taxon>Pseudomonadati</taxon>
        <taxon>Bacteroidota</taxon>
        <taxon>Cytophagia</taxon>
        <taxon>Cytophagales</taxon>
        <taxon>Rhodocytophagaceae</taxon>
        <taxon>Xanthocytophaga</taxon>
    </lineage>
</organism>
<evidence type="ECO:0000313" key="2">
    <source>
        <dbReference type="EMBL" id="MDJ1485472.1"/>
    </source>
</evidence>
<dbReference type="AlphaFoldDB" id="A0AAE3QU26"/>
<dbReference type="RefSeq" id="WP_313988091.1">
    <property type="nucleotide sequence ID" value="NZ_JASJOS010000020.1"/>
</dbReference>
<name>A0AAE3QU26_9BACT</name>
<feature type="region of interest" description="Disordered" evidence="1">
    <location>
        <begin position="1"/>
        <end position="40"/>
    </location>
</feature>
<comment type="caution">
    <text evidence="2">The sequence shown here is derived from an EMBL/GenBank/DDBJ whole genome shotgun (WGS) entry which is preliminary data.</text>
</comment>
<accession>A0AAE3QU26</accession>
<protein>
    <submittedName>
        <fullName evidence="2">Uncharacterized protein</fullName>
    </submittedName>
</protein>
<gene>
    <name evidence="2" type="ORF">QNI16_33590</name>
</gene>
<dbReference type="Proteomes" id="UP001241110">
    <property type="component" value="Unassembled WGS sequence"/>
</dbReference>
<proteinExistence type="predicted"/>